<keyword evidence="6" id="KW-0282">Flagellum</keyword>
<keyword evidence="3" id="KW-1005">Bacterial flagellum biogenesis</keyword>
<comment type="subcellular location">
    <subcellularLocation>
        <location evidence="1">Cytoplasm</location>
        <location evidence="1">Cytosol</location>
    </subcellularLocation>
</comment>
<protein>
    <recommendedName>
        <fullName evidence="5">Flagellar protein FliT</fullName>
    </recommendedName>
</protein>
<dbReference type="RefSeq" id="WP_187632525.1">
    <property type="nucleotide sequence ID" value="NZ_VZQQ01000001.1"/>
</dbReference>
<evidence type="ECO:0000313" key="7">
    <source>
        <dbReference type="Proteomes" id="UP000736373"/>
    </source>
</evidence>
<keyword evidence="7" id="KW-1185">Reference proteome</keyword>
<accession>A0ABR7PGD2</accession>
<gene>
    <name evidence="6" type="ORF">F6X42_01660</name>
</gene>
<keyword evidence="2" id="KW-0963">Cytoplasm</keyword>
<comment type="caution">
    <text evidence="6">The sequence shown here is derived from an EMBL/GenBank/DDBJ whole genome shotgun (WGS) entry which is preliminary data.</text>
</comment>
<evidence type="ECO:0000256" key="4">
    <source>
        <dbReference type="ARBA" id="ARBA00023186"/>
    </source>
</evidence>
<name>A0ABR7PGD2_9BURK</name>
<keyword evidence="6" id="KW-0969">Cilium</keyword>
<evidence type="ECO:0000256" key="3">
    <source>
        <dbReference type="ARBA" id="ARBA00022795"/>
    </source>
</evidence>
<evidence type="ECO:0000313" key="6">
    <source>
        <dbReference type="EMBL" id="MBC8745379.1"/>
    </source>
</evidence>
<evidence type="ECO:0000256" key="5">
    <source>
        <dbReference type="ARBA" id="ARBA00093797"/>
    </source>
</evidence>
<dbReference type="EMBL" id="VZQQ01000001">
    <property type="protein sequence ID" value="MBC8745379.1"/>
    <property type="molecule type" value="Genomic_DNA"/>
</dbReference>
<proteinExistence type="predicted"/>
<evidence type="ECO:0000256" key="1">
    <source>
        <dbReference type="ARBA" id="ARBA00004514"/>
    </source>
</evidence>
<evidence type="ECO:0000256" key="2">
    <source>
        <dbReference type="ARBA" id="ARBA00022490"/>
    </source>
</evidence>
<dbReference type="Proteomes" id="UP000736373">
    <property type="component" value="Unassembled WGS sequence"/>
</dbReference>
<dbReference type="Pfam" id="PF05400">
    <property type="entry name" value="FliT"/>
    <property type="match status" value="1"/>
</dbReference>
<sequence>MTQERHAAQQTELVEQVLGLTQQIAFAASLYDWQKAAGLAQQRSPLLMSIQAEQTPATLHVIRRIQALDAALLESAQESRDELEAEYRTATSSSKAVRQYHQIAQL</sequence>
<keyword evidence="4" id="KW-0143">Chaperone</keyword>
<dbReference type="InterPro" id="IPR008622">
    <property type="entry name" value="FliT"/>
</dbReference>
<organism evidence="6 7">
    <name type="scientific">Paraburkholderia podalyriae</name>
    <dbReference type="NCBI Taxonomy" id="1938811"/>
    <lineage>
        <taxon>Bacteria</taxon>
        <taxon>Pseudomonadati</taxon>
        <taxon>Pseudomonadota</taxon>
        <taxon>Betaproteobacteria</taxon>
        <taxon>Burkholderiales</taxon>
        <taxon>Burkholderiaceae</taxon>
        <taxon>Paraburkholderia</taxon>
    </lineage>
</organism>
<reference evidence="6 7" key="1">
    <citation type="submission" date="2019-09" db="EMBL/GenBank/DDBJ databases">
        <title>Paraburkholderia podalyriae sp. nov., A South African Podalyria-associated rhizobium.</title>
        <authorList>
            <person name="Mavima L."/>
            <person name="Beukes C.W."/>
            <person name="Palmer M."/>
            <person name="De Meyer S.E."/>
            <person name="James E.K."/>
            <person name="Maluk M."/>
            <person name="Avontuur J.R."/>
            <person name="Chan W.Y."/>
            <person name="Venter S.N."/>
            <person name="Steenkamp E.T."/>
        </authorList>
    </citation>
    <scope>NUCLEOTIDE SEQUENCE [LARGE SCALE GENOMIC DNA]</scope>
    <source>
        <strain evidence="6 7">WC7.3b</strain>
    </source>
</reference>
<keyword evidence="6" id="KW-0966">Cell projection</keyword>